<gene>
    <name evidence="2" type="ORF">HMPREF3226_00876</name>
</gene>
<feature type="coiled-coil region" evidence="1">
    <location>
        <begin position="745"/>
        <end position="800"/>
    </location>
</feature>
<evidence type="ECO:0008006" key="4">
    <source>
        <dbReference type="Google" id="ProtNLM"/>
    </source>
</evidence>
<proteinExistence type="predicted"/>
<keyword evidence="1" id="KW-0175">Coiled coil</keyword>
<dbReference type="PATRIC" id="fig|28128.5.peg.883"/>
<dbReference type="EMBL" id="LRQG01000054">
    <property type="protein sequence ID" value="KXA41239.1"/>
    <property type="molecule type" value="Genomic_DNA"/>
</dbReference>
<comment type="caution">
    <text evidence="2">The sequence shown here is derived from an EMBL/GenBank/DDBJ whole genome shotgun (WGS) entry which is preliminary data.</text>
</comment>
<accession>A0A133QEE3</accession>
<dbReference type="OrthoDB" id="9810371at2"/>
<dbReference type="AlphaFoldDB" id="A0A133QEE3"/>
<evidence type="ECO:0000313" key="2">
    <source>
        <dbReference type="EMBL" id="KXA41239.1"/>
    </source>
</evidence>
<feature type="coiled-coil region" evidence="1">
    <location>
        <begin position="376"/>
        <end position="422"/>
    </location>
</feature>
<dbReference type="STRING" id="28128.HMPREF3226_00876"/>
<sequence>MKYLNKIIFVNSANIPYAEISVDGNVHFTGTQGVGKSTVLRALLFFYNADKHRLGIQQAQKSFDEFYFRQSNSYILYEVMRDNEAYTILVSRYQGRASRRFIDAPYQREWIIGEDKQVLSDWVKIRERIDKNVSVSARIDSGVMFKDIIFGNTRDNKYARYALVQSAHYQNIPRSIQNVFLNTKLDADFVKNTIIQSMADEDLPIDLQTYRRLVTDFEREYDEIDCWFRQTRDGNYPVRQQALKIAEQGRRIVALDQQLLDVWRMLNHAVAESEQKIPLLEAEATELKMNIEKERNREKELTADYDGEKDKLNQTLGGKKEKLKEIAQARKDFETLHIEEKLALAAREDTIKSEAADKHMLLDDLLKTHASIEEKYNIARGKLENARMAFENAQKEAYYQKQDALQKERKRLEDERTKSRNAMMNAFNNWRHESDDRFQMLLAEQNRADNAVKELRQWHPKAERTKQVLEQLRQLEVTEKGNTAQQTAVKSQIFQLTVEYEMKEADLKQASQRGQERLEASRVQHKEQIAKIDELLSHLDGSLYQWLTENADGWEETIGKVVDEERILYAGGLEPQLGVASDSLFGIKLNLDNVDAVHRTPDDYRAEKETLEEKVQQLNRQLAQLPITLQEDISKLGKKYGDLLKPLRLEYSRLKVEEEQIPTKRQNLQNQQHQLEMEEQEMVAKEKEVRERAFNDALLKVQAEKEVREKKETQNKKELNSLDNAFNKSSKTLDEELRVFKDSQKAEASHRNQEFANQKAQLDEQQKAELSGKGLDVNLLEQYRKALEVLRKLLVQIDEERPTVIRYRDAEQNLFAKEPEIKKSINAINQQLGMMRQRYEDKRTRIEKKRQELEESQKQVIKDLIHRREGLNLYHQVVENEHLVPDAFLSDDKPMESQQDCQQLISQLRGTVNLKRETLDRLKDIVINFNRNFKPQNAFHFNTMPVTDEDYLEIAANLQDFMDNNKIEEFRRRTSEHYKDILGRISTEIGALMKRRSDVDSVILDINRDFVEKNFAGVIKSIELRANESSDRLMQLLMSIHDYTVENALSIGELNLFSSDNRDEVNRKVIDYLKSLSHQLQDEQSRPTVSLGDAFRLQFRVKENDNDTNWVERINNVGSDGTDILVKAMVNIMLINVFKKKAARKSGDFIIHCMMDEIGRLHPNNIKGILQFANSRNIYLINSSPTSYNPYDYKYTYLLSKHGVKTRVDKLLKRTK</sequence>
<reference evidence="3" key="1">
    <citation type="submission" date="2016-01" db="EMBL/GenBank/DDBJ databases">
        <authorList>
            <person name="Mitreva M."/>
            <person name="Pepin K.H."/>
            <person name="Mihindukulasuriya K.A."/>
            <person name="Fulton R."/>
            <person name="Fronick C."/>
            <person name="O'Laughlin M."/>
            <person name="Miner T."/>
            <person name="Herter B."/>
            <person name="Rosa B.A."/>
            <person name="Cordes M."/>
            <person name="Tomlinson C."/>
            <person name="Wollam A."/>
            <person name="Palsikar V.B."/>
            <person name="Mardis E.R."/>
            <person name="Wilson R.K."/>
        </authorList>
    </citation>
    <scope>NUCLEOTIDE SEQUENCE [LARGE SCALE GENOMIC DNA]</scope>
    <source>
        <strain evidence="3">MJR7716</strain>
    </source>
</reference>
<dbReference type="Proteomes" id="UP000070533">
    <property type="component" value="Unassembled WGS sequence"/>
</dbReference>
<feature type="coiled-coil region" evidence="1">
    <location>
        <begin position="270"/>
        <end position="311"/>
    </location>
</feature>
<feature type="coiled-coil region" evidence="1">
    <location>
        <begin position="661"/>
        <end position="720"/>
    </location>
</feature>
<name>A0A133QEE3_9BACT</name>
<dbReference type="InterPro" id="IPR021979">
    <property type="entry name" value="DUF3584"/>
</dbReference>
<dbReference type="RefSeq" id="WP_060940398.1">
    <property type="nucleotide sequence ID" value="NZ_KQ957212.1"/>
</dbReference>
<keyword evidence="3" id="KW-1185">Reference proteome</keyword>
<feature type="coiled-coil region" evidence="1">
    <location>
        <begin position="601"/>
        <end position="628"/>
    </location>
</feature>
<feature type="coiled-coil region" evidence="1">
    <location>
        <begin position="832"/>
        <end position="863"/>
    </location>
</feature>
<protein>
    <recommendedName>
        <fullName evidence="4">ATP-binding protein</fullName>
    </recommendedName>
</protein>
<organism evidence="2 3">
    <name type="scientific">Prevotella corporis</name>
    <dbReference type="NCBI Taxonomy" id="28128"/>
    <lineage>
        <taxon>Bacteria</taxon>
        <taxon>Pseudomonadati</taxon>
        <taxon>Bacteroidota</taxon>
        <taxon>Bacteroidia</taxon>
        <taxon>Bacteroidales</taxon>
        <taxon>Prevotellaceae</taxon>
        <taxon>Prevotella</taxon>
    </lineage>
</organism>
<evidence type="ECO:0000256" key="1">
    <source>
        <dbReference type="SAM" id="Coils"/>
    </source>
</evidence>
<evidence type="ECO:0000313" key="3">
    <source>
        <dbReference type="Proteomes" id="UP000070533"/>
    </source>
</evidence>
<dbReference type="Pfam" id="PF12128">
    <property type="entry name" value="DUF3584"/>
    <property type="match status" value="1"/>
</dbReference>